<dbReference type="InterPro" id="IPR001138">
    <property type="entry name" value="Zn2Cys6_DnaBD"/>
</dbReference>
<protein>
    <recommendedName>
        <fullName evidence="10">Zn(2)-C6 fungal-type domain-containing protein</fullName>
    </recommendedName>
</protein>
<dbReference type="GO" id="GO:0019783">
    <property type="term" value="F:ubiquitin-like protein peptidase activity"/>
    <property type="evidence" value="ECO:0007669"/>
    <property type="project" value="UniProtKB-ARBA"/>
</dbReference>
<evidence type="ECO:0008006" key="10">
    <source>
        <dbReference type="Google" id="ProtNLM"/>
    </source>
</evidence>
<dbReference type="Gene3D" id="4.10.240.10">
    <property type="entry name" value="Zn(2)-C6 fungal-type DNA-binding domain"/>
    <property type="match status" value="1"/>
</dbReference>
<dbReference type="InterPro" id="IPR003653">
    <property type="entry name" value="Peptidase_C48_C"/>
</dbReference>
<dbReference type="SMART" id="SM00066">
    <property type="entry name" value="GAL4"/>
    <property type="match status" value="1"/>
</dbReference>
<dbReference type="SUPFAM" id="SSF57701">
    <property type="entry name" value="Zn2/Cys6 DNA-binding domain"/>
    <property type="match status" value="1"/>
</dbReference>
<feature type="region of interest" description="Disordered" evidence="5">
    <location>
        <begin position="424"/>
        <end position="445"/>
    </location>
</feature>
<keyword evidence="4" id="KW-0539">Nucleus</keyword>
<dbReference type="GeneID" id="54564252"/>
<evidence type="ECO:0000256" key="3">
    <source>
        <dbReference type="ARBA" id="ARBA00022801"/>
    </source>
</evidence>
<dbReference type="GO" id="GO:0008234">
    <property type="term" value="F:cysteine-type peptidase activity"/>
    <property type="evidence" value="ECO:0007669"/>
    <property type="project" value="InterPro"/>
</dbReference>
<evidence type="ECO:0000313" key="8">
    <source>
        <dbReference type="EMBL" id="KAF2173635.1"/>
    </source>
</evidence>
<evidence type="ECO:0000256" key="5">
    <source>
        <dbReference type="SAM" id="MobiDB-lite"/>
    </source>
</evidence>
<dbReference type="GO" id="GO:0000981">
    <property type="term" value="F:DNA-binding transcription factor activity, RNA polymerase II-specific"/>
    <property type="evidence" value="ECO:0007669"/>
    <property type="project" value="InterPro"/>
</dbReference>
<feature type="compositionally biased region" description="Basic and acidic residues" evidence="5">
    <location>
        <begin position="1"/>
        <end position="17"/>
    </location>
</feature>
<dbReference type="PROSITE" id="PS50048">
    <property type="entry name" value="ZN2_CY6_FUNGAL_2"/>
    <property type="match status" value="1"/>
</dbReference>
<dbReference type="GO" id="GO:0008270">
    <property type="term" value="F:zinc ion binding"/>
    <property type="evidence" value="ECO:0007669"/>
    <property type="project" value="InterPro"/>
</dbReference>
<dbReference type="PROSITE" id="PS50600">
    <property type="entry name" value="ULP_PROTEASE"/>
    <property type="match status" value="1"/>
</dbReference>
<dbReference type="RefSeq" id="XP_033674524.1">
    <property type="nucleotide sequence ID" value="XM_033810980.1"/>
</dbReference>
<dbReference type="InterPro" id="IPR036864">
    <property type="entry name" value="Zn2-C6_fun-type_DNA-bd_sf"/>
</dbReference>
<keyword evidence="9" id="KW-1185">Reference proteome</keyword>
<evidence type="ECO:0000256" key="1">
    <source>
        <dbReference type="ARBA" id="ARBA00005234"/>
    </source>
</evidence>
<reference evidence="8" key="1">
    <citation type="journal article" date="2020" name="Stud. Mycol.">
        <title>101 Dothideomycetes genomes: a test case for predicting lifestyles and emergence of pathogens.</title>
        <authorList>
            <person name="Haridas S."/>
            <person name="Albert R."/>
            <person name="Binder M."/>
            <person name="Bloem J."/>
            <person name="Labutti K."/>
            <person name="Salamov A."/>
            <person name="Andreopoulos B."/>
            <person name="Baker S."/>
            <person name="Barry K."/>
            <person name="Bills G."/>
            <person name="Bluhm B."/>
            <person name="Cannon C."/>
            <person name="Castanera R."/>
            <person name="Culley D."/>
            <person name="Daum C."/>
            <person name="Ezra D."/>
            <person name="Gonzalez J."/>
            <person name="Henrissat B."/>
            <person name="Kuo A."/>
            <person name="Liang C."/>
            <person name="Lipzen A."/>
            <person name="Lutzoni F."/>
            <person name="Magnuson J."/>
            <person name="Mondo S."/>
            <person name="Nolan M."/>
            <person name="Ohm R."/>
            <person name="Pangilinan J."/>
            <person name="Park H.-J."/>
            <person name="Ramirez L."/>
            <person name="Alfaro M."/>
            <person name="Sun H."/>
            <person name="Tritt A."/>
            <person name="Yoshinaga Y."/>
            <person name="Zwiers L.-H."/>
            <person name="Turgeon B."/>
            <person name="Goodwin S."/>
            <person name="Spatafora J."/>
            <person name="Crous P."/>
            <person name="Grigoriev I."/>
        </authorList>
    </citation>
    <scope>NUCLEOTIDE SEQUENCE</scope>
    <source>
        <strain evidence="8">ATCC 36951</strain>
    </source>
</reference>
<evidence type="ECO:0000256" key="4">
    <source>
        <dbReference type="ARBA" id="ARBA00023242"/>
    </source>
</evidence>
<dbReference type="Proteomes" id="UP000799537">
    <property type="component" value="Unassembled WGS sequence"/>
</dbReference>
<dbReference type="EMBL" id="ML993579">
    <property type="protein sequence ID" value="KAF2173635.1"/>
    <property type="molecule type" value="Genomic_DNA"/>
</dbReference>
<feature type="domain" description="Zn(2)-C6 fungal-type" evidence="6">
    <location>
        <begin position="1627"/>
        <end position="1658"/>
    </location>
</feature>
<dbReference type="InterPro" id="IPR038765">
    <property type="entry name" value="Papain-like_cys_pep_sf"/>
</dbReference>
<gene>
    <name evidence="8" type="ORF">M409DRAFT_48582</name>
</gene>
<evidence type="ECO:0000259" key="7">
    <source>
        <dbReference type="PROSITE" id="PS50600"/>
    </source>
</evidence>
<feature type="compositionally biased region" description="Basic residues" evidence="5">
    <location>
        <begin position="1606"/>
        <end position="1616"/>
    </location>
</feature>
<dbReference type="Gene3D" id="3.40.395.10">
    <property type="entry name" value="Adenoviral Proteinase, Chain A"/>
    <property type="match status" value="1"/>
</dbReference>
<evidence type="ECO:0000259" key="6">
    <source>
        <dbReference type="PROSITE" id="PS50048"/>
    </source>
</evidence>
<dbReference type="SUPFAM" id="SSF54001">
    <property type="entry name" value="Cysteine proteinases"/>
    <property type="match status" value="1"/>
</dbReference>
<name>A0A6A6D3K6_ZASCE</name>
<feature type="compositionally biased region" description="Basic and acidic residues" evidence="5">
    <location>
        <begin position="33"/>
        <end position="55"/>
    </location>
</feature>
<feature type="compositionally biased region" description="Basic and acidic residues" evidence="5">
    <location>
        <begin position="138"/>
        <end position="155"/>
    </location>
</feature>
<feature type="compositionally biased region" description="Basic and acidic residues" evidence="5">
    <location>
        <begin position="351"/>
        <end position="361"/>
    </location>
</feature>
<evidence type="ECO:0000256" key="2">
    <source>
        <dbReference type="ARBA" id="ARBA00022670"/>
    </source>
</evidence>
<feature type="compositionally biased region" description="Acidic residues" evidence="5">
    <location>
        <begin position="385"/>
        <end position="398"/>
    </location>
</feature>
<dbReference type="CDD" id="cd00067">
    <property type="entry name" value="GAL4"/>
    <property type="match status" value="1"/>
</dbReference>
<feature type="region of interest" description="Disordered" evidence="5">
    <location>
        <begin position="1551"/>
        <end position="1616"/>
    </location>
</feature>
<evidence type="ECO:0000313" key="9">
    <source>
        <dbReference type="Proteomes" id="UP000799537"/>
    </source>
</evidence>
<comment type="similarity">
    <text evidence="1">Belongs to the peptidase C48 family.</text>
</comment>
<sequence>MHHHAYDSSFSSDRREAYGMPRSYGRPRSRSSRRYDDDMSYRDGNYRYGRHDESPRNSYDLGYHTRSTPRTTWPGDARQDDPREPRPRHAEPYVRDDSYRRSPPSRYHNDYRRRSPPANYVDSRPGRSYYHSYHRRSPPTDDYHQSSSWYRDEGPPRYLNSGHDHRRHGPQHLTPASYGDSQEHRDGRSRSPRTRGTDIGTSLDRSERKNAPKNGRPGTDRREALRAGATPTTAGERKWQASHVIPLQESKEKVESSIATRPGRQTDLKTSQKESPGVMATESSRVRKEGTEAAPIVDASITIASKSEGHLRGSQKKSADARSAASRTDRENVPVSGRGSDGALKPTETPLSREVEGEVPRSRLTKGISDSIQKYQHVESHGDNTSDDCEDGDDSSDDREEKEQAWMTSLLCIEDDDMAVDELETEHHEDDVPVGDGVPTYDDDSLYADAQDDRFEELSNNSGDQTLEMVDLTQEGTTPRPSTKADNKVLALRMRYQEEIARLENETVSNRFAGPLAKIMIHYLTEGVSNPQTGNDVDDLWDRVCSLEGLEYKMTVEQWYSLSLPKPEDRMRADKIRDFWFDDYLINDLVSLAKGTYAADAYFLDSSLLVRWLAGDRDSEYLLQQIERDIALFKEDRTSSKVDKILKVLPKVPDRTMRMILPICNDGHWFVAMLEPAVAKITIYDSLMDKSCFNKARKVLPVFAELLSHNTTVYMPKKWTFEQGICSKQVNGYDCGAYTAWHCRLLMQKADIEVVFGVESDILGNNLRYQYLEELYPRLFSGVRIEDDPDLRTTASKLPKGGFVNGQGVTSHATTQNPSQSHANAIQLNNQRYDARNAADERAIEKLYDLAEKQVWLGLPKPTATVLTRILDRDFGGRNGNITAVKKLASPSDDLHVHLQRKEIPTMLDGRWYGDSIVSAIVSSQFLQNSITDTQVADPEEVDRLLNCTDEMLRTNELGIMFTMSREVRRILSIINVDNMHYVAFEADKNTYCIRIWDSWEQDDPEDQDRFCASVEGRMLRLFNTTCSNEAIDDSWSVTAGQWRLGQARNNQVPLTIDVPTSRYRNAVRIDALLAGTLAWGQPDPFAAELIQGEDETNTNPPKTIHNFGPNLRIGMQMMQKIDDALEAAKIAKIHGPIDVIDAMPEFETAISYRDATKAIVDDRPEENLTTNDVCDKYEVFYKHLYPDRPLAQGWRGKLLRAIRARTTVLHVDPSTDVVKMGIGAEAPTKAALAFYGKGMDEVLMRTSGMTDDIDYRSDITIVVIRHSGIDKSLETRPGHWNIHDTMDEIAEKNLEYYWTVHGGTPDKPRRVADVDDPDLSEPKNLAWFYKIIRSSCAPALKGNNGSADGNDDDLIKILDKMDNFGEDRDVKTKVTFLVAGIDGWTTDADSLRDLVDGFPNIDFRLTMVMPIDRTVRLSHVFKARGPFSWAHFKLDLVFEIAARMSEDRSSLLPWQFPDQYGLTFVLERANITKLARHDVSISQMPEDSHGETIGHEITTGVYRHSFNFPADVKECCNCGSETTNIAWHRGPDNEADVLCDATACLGDAEFIGRKDPPTESGTATQQGISTGRATRKRKADQEDDNDQLGVSAVDTQNNTMNKKDGKVKRSYKRPVSKNGPVKLRKTCTSCYLWKIRCDGGHPNTCTNCADRGLQCVYHPVGTMDSKRDENGVPR</sequence>
<keyword evidence="2" id="KW-0645">Protease</keyword>
<dbReference type="Pfam" id="PF00172">
    <property type="entry name" value="Zn_clus"/>
    <property type="match status" value="1"/>
</dbReference>
<accession>A0A6A6D3K6</accession>
<proteinExistence type="inferred from homology"/>
<feature type="compositionally biased region" description="Basic and acidic residues" evidence="5">
    <location>
        <begin position="77"/>
        <end position="100"/>
    </location>
</feature>
<keyword evidence="3" id="KW-0378">Hydrolase</keyword>
<feature type="region of interest" description="Disordered" evidence="5">
    <location>
        <begin position="1"/>
        <end position="404"/>
    </location>
</feature>
<organism evidence="8 9">
    <name type="scientific">Zasmidium cellare ATCC 36951</name>
    <dbReference type="NCBI Taxonomy" id="1080233"/>
    <lineage>
        <taxon>Eukaryota</taxon>
        <taxon>Fungi</taxon>
        <taxon>Dikarya</taxon>
        <taxon>Ascomycota</taxon>
        <taxon>Pezizomycotina</taxon>
        <taxon>Dothideomycetes</taxon>
        <taxon>Dothideomycetidae</taxon>
        <taxon>Mycosphaerellales</taxon>
        <taxon>Mycosphaerellaceae</taxon>
        <taxon>Zasmidium</taxon>
    </lineage>
</organism>
<dbReference type="OrthoDB" id="1939479at2759"/>
<feature type="compositionally biased region" description="Polar residues" evidence="5">
    <location>
        <begin position="1560"/>
        <end position="1573"/>
    </location>
</feature>
<dbReference type="GO" id="GO:0006508">
    <property type="term" value="P:proteolysis"/>
    <property type="evidence" value="ECO:0007669"/>
    <property type="project" value="UniProtKB-KW"/>
</dbReference>
<dbReference type="Pfam" id="PF02902">
    <property type="entry name" value="Peptidase_C48"/>
    <property type="match status" value="1"/>
</dbReference>
<feature type="domain" description="Ubiquitin-like protease family profile" evidence="7">
    <location>
        <begin position="552"/>
        <end position="746"/>
    </location>
</feature>